<dbReference type="AlphaFoldDB" id="Q10ZF6"/>
<reference evidence="2" key="1">
    <citation type="submission" date="2006-06" db="EMBL/GenBank/DDBJ databases">
        <title>Complete sequence of Trichodesmium erythraeum IMS101.</title>
        <authorList>
            <consortium name="US DOE Joint Genome Institute"/>
            <person name="Copeland A."/>
            <person name="Lucas S."/>
            <person name="Lapidus A."/>
            <person name="Barry K."/>
            <person name="Detter J.C."/>
            <person name="Glavina del Rio T."/>
            <person name="Hammon N."/>
            <person name="Israni S."/>
            <person name="Dalin E."/>
            <person name="Tice H."/>
            <person name="Pitluck S."/>
            <person name="Kiss H."/>
            <person name="Munk A.C."/>
            <person name="Brettin T."/>
            <person name="Bruce D."/>
            <person name="Han C."/>
            <person name="Tapia R."/>
            <person name="Gilna P."/>
            <person name="Schmutz J."/>
            <person name="Larimer F."/>
            <person name="Land M."/>
            <person name="Hauser L."/>
            <person name="Kyrpides N."/>
            <person name="Kim E."/>
            <person name="Richardson P."/>
        </authorList>
    </citation>
    <scope>NUCLEOTIDE SEQUENCE [LARGE SCALE GENOMIC DNA]</scope>
    <source>
        <strain evidence="2">IMS101</strain>
    </source>
</reference>
<dbReference type="SUPFAM" id="SSF51261">
    <property type="entry name" value="Duplicated hybrid motif"/>
    <property type="match status" value="1"/>
</dbReference>
<name>Q10ZF6_TRIEI</name>
<sequence>MLVPGKKLLYKFPIALKQGLRHPQKQKKILLLGFMALGIATLGIKQELVKAQGVKTTNQQISYIKNWQNASFPVENFQGYTSAFGPRGRGFHYGLDLAAPQGSYIRSWWTGTVMEVWEDRRCGTGIIIKSGSWEHVYCHVQGKVETHNGHRYLIDRGGGIMLPQGQVLPAGSRIARVGMTGRTSGPHLHWGLKYGGRWVDPALILREMYTQQTKQLSSLEHRYSAKYNSHASYN</sequence>
<dbReference type="CDD" id="cd12797">
    <property type="entry name" value="M23_peptidase"/>
    <property type="match status" value="1"/>
</dbReference>
<proteinExistence type="predicted"/>
<evidence type="ECO:0000259" key="1">
    <source>
        <dbReference type="Pfam" id="PF01551"/>
    </source>
</evidence>
<dbReference type="PANTHER" id="PTHR21666">
    <property type="entry name" value="PEPTIDASE-RELATED"/>
    <property type="match status" value="1"/>
</dbReference>
<gene>
    <name evidence="2" type="ordered locus">Tery_3254</name>
</gene>
<dbReference type="EMBL" id="CP000393">
    <property type="protein sequence ID" value="ABG52368.1"/>
    <property type="molecule type" value="Genomic_DNA"/>
</dbReference>
<dbReference type="OrthoDB" id="507840at2"/>
<dbReference type="InterPro" id="IPR016047">
    <property type="entry name" value="M23ase_b-sheet_dom"/>
</dbReference>
<feature type="domain" description="M23ase beta-sheet core" evidence="1">
    <location>
        <begin position="91"/>
        <end position="201"/>
    </location>
</feature>
<accession>Q10ZF6</accession>
<dbReference type="Pfam" id="PF01551">
    <property type="entry name" value="Peptidase_M23"/>
    <property type="match status" value="1"/>
</dbReference>
<dbReference type="STRING" id="203124.Tery_3254"/>
<dbReference type="PANTHER" id="PTHR21666:SF293">
    <property type="entry name" value="SLL1488 PROTEIN"/>
    <property type="match status" value="1"/>
</dbReference>
<dbReference type="KEGG" id="ter:Tery_3254"/>
<dbReference type="eggNOG" id="COG0739">
    <property type="taxonomic scope" value="Bacteria"/>
</dbReference>
<dbReference type="GO" id="GO:0004222">
    <property type="term" value="F:metalloendopeptidase activity"/>
    <property type="evidence" value="ECO:0007669"/>
    <property type="project" value="TreeGrafter"/>
</dbReference>
<organism evidence="2">
    <name type="scientific">Trichodesmium erythraeum (strain IMS101)</name>
    <dbReference type="NCBI Taxonomy" id="203124"/>
    <lineage>
        <taxon>Bacteria</taxon>
        <taxon>Bacillati</taxon>
        <taxon>Cyanobacteriota</taxon>
        <taxon>Cyanophyceae</taxon>
        <taxon>Oscillatoriophycideae</taxon>
        <taxon>Oscillatoriales</taxon>
        <taxon>Microcoleaceae</taxon>
        <taxon>Trichodesmium</taxon>
    </lineage>
</organism>
<dbReference type="InterPro" id="IPR050570">
    <property type="entry name" value="Cell_wall_metabolism_enzyme"/>
</dbReference>
<dbReference type="RefSeq" id="WP_011612713.1">
    <property type="nucleotide sequence ID" value="NC_008312.1"/>
</dbReference>
<dbReference type="Gene3D" id="2.70.70.10">
    <property type="entry name" value="Glucose Permease (Domain IIA)"/>
    <property type="match status" value="1"/>
</dbReference>
<dbReference type="InterPro" id="IPR011055">
    <property type="entry name" value="Dup_hybrid_motif"/>
</dbReference>
<dbReference type="HOGENOM" id="CLU_107556_0_0_3"/>
<evidence type="ECO:0000313" key="2">
    <source>
        <dbReference type="EMBL" id="ABG52368.1"/>
    </source>
</evidence>
<protein>
    <submittedName>
        <fullName evidence="2">Peptidase M23B</fullName>
    </submittedName>
</protein>